<evidence type="ECO:0000259" key="1">
    <source>
        <dbReference type="Pfam" id="PF00109"/>
    </source>
</evidence>
<evidence type="ECO:0000313" key="2">
    <source>
        <dbReference type="EMBL" id="AUM13761.1"/>
    </source>
</evidence>
<dbReference type="Gene3D" id="3.40.47.10">
    <property type="match status" value="1"/>
</dbReference>
<proteinExistence type="predicted"/>
<dbReference type="Pfam" id="PF00109">
    <property type="entry name" value="ketoacyl-synt"/>
    <property type="match status" value="1"/>
</dbReference>
<reference evidence="3" key="1">
    <citation type="submission" date="2017-08" db="EMBL/GenBank/DDBJ databases">
        <title>Direct submision.</title>
        <authorList>
            <person name="Kim S.-J."/>
            <person name="Rhee S.-K."/>
        </authorList>
    </citation>
    <scope>NUCLEOTIDE SEQUENCE [LARGE SCALE GENOMIC DNA]</scope>
    <source>
        <strain evidence="3">GI5</strain>
    </source>
</reference>
<sequence length="356" mass="38127">MGTPLFVVATGARTPLGLHSAATAAAVRAAISSCSEHPFMVDLLGDPMAASMDAVLDARLNCNERMLAMAQTALQEATLPFAHTPAPPTIPLWLGLPEPRPGFSEQDAQQICQRLIRETELPVKIGDRCAFMAGHSAVLSLLDQVMDDMNQGKYNACIVGGVDSYFHPDTLQWLDQNRQLAGDRSRSGFVPGEGAGFCLLANLKGMQHFNNSTPMATISSTATAWESKLIKTQDINLGEGLTHTIRATVQGSAPSAPPINAVYCDINGERYRGEEWGFTCLKLAQYFDDPTGYCSPADCWGDMGAASGALFMVLATQAAQRGYAQGTRNLLWASSEQGLRAAALVETNITPTPFRG</sequence>
<dbReference type="KEGG" id="kak:Kalk_15605"/>
<dbReference type="SUPFAM" id="SSF53901">
    <property type="entry name" value="Thiolase-like"/>
    <property type="match status" value="2"/>
</dbReference>
<keyword evidence="3" id="KW-1185">Reference proteome</keyword>
<dbReference type="GO" id="GO:0016746">
    <property type="term" value="F:acyltransferase activity"/>
    <property type="evidence" value="ECO:0007669"/>
    <property type="project" value="InterPro"/>
</dbReference>
<accession>A0A2K9LNP5</accession>
<dbReference type="Proteomes" id="UP000235116">
    <property type="component" value="Chromosome"/>
</dbReference>
<dbReference type="InterPro" id="IPR016039">
    <property type="entry name" value="Thiolase-like"/>
</dbReference>
<protein>
    <recommendedName>
        <fullName evidence="1">Beta-ketoacyl synthase-like N-terminal domain-containing protein</fullName>
    </recommendedName>
</protein>
<feature type="domain" description="Beta-ketoacyl synthase-like N-terminal" evidence="1">
    <location>
        <begin position="136"/>
        <end position="203"/>
    </location>
</feature>
<evidence type="ECO:0000313" key="3">
    <source>
        <dbReference type="Proteomes" id="UP000235116"/>
    </source>
</evidence>
<name>A0A2K9LNP5_9GAMM</name>
<dbReference type="InterPro" id="IPR014030">
    <property type="entry name" value="Ketoacyl_synth_N"/>
</dbReference>
<organism evidence="2 3">
    <name type="scientific">Ketobacter alkanivorans</name>
    <dbReference type="NCBI Taxonomy" id="1917421"/>
    <lineage>
        <taxon>Bacteria</taxon>
        <taxon>Pseudomonadati</taxon>
        <taxon>Pseudomonadota</taxon>
        <taxon>Gammaproteobacteria</taxon>
        <taxon>Pseudomonadales</taxon>
        <taxon>Ketobacteraceae</taxon>
        <taxon>Ketobacter</taxon>
    </lineage>
</organism>
<dbReference type="EMBL" id="CP022684">
    <property type="protein sequence ID" value="AUM13761.1"/>
    <property type="molecule type" value="Genomic_DNA"/>
</dbReference>
<gene>
    <name evidence="2" type="ORF">Kalk_15605</name>
</gene>
<dbReference type="AlphaFoldDB" id="A0A2K9LNP5"/>